<sequence>MTARVPPHVGGWHARLVLWLAALCAARGSDHMARGGGRKAFIGTYNPQNLVSPARVDAVSAALKSIGIVGLPGTCIRAWHNEPHHRAGAPCHHVIHFGWIRSAMVNKACGCTVLLSKRYFHATSIRRIIPPPDGLRGRGGIVYVESGPLLLWKITSSRLTAWARDELLQVPHRFTPVILTDLNSGLRRRGDDDHAVGPYGSERESYSGQMFHELLTQMKLTAVNTHWDSGHTFFGMGGSSSQIDFVCLPQSALKLVRWTCTWRRTGESIRAMNAILDHVLVVVKFLAVAPVDPRPLAERWDRQSLAGAVLTGAGREEFLIEAHNALLEVERSLDIQESRPTANGHTTLAMATLRQVALKHFSQQQRRPDYEHELEERKWEHLKRRRGLLEQAKAADLAQARHDPRQTEMRSLDDAIRSYTRALHSLRRRRNRERQLHQETELRQAWRARDTHAAPRLARTLARTGIGVKNRNYRAHASCNPTGDEWIVHLAQPALAGGLAGRPVSVPVCHNLTDAHIQALRDTDEYAHPDNYEVSQATLKKAQQDFGMTLKALRRTKIGKFAPSWSCPSEIFKMLVAPAWISAPANYAKQTAGLGPRPAAIFEENPQGPDPHARNQLPHLEQYGEPRRRQGHQAGQSMLHKSFDATNAFGCGDKDQIEHGARLRLETAAEEVEEDDVDYVATISRPRRQSLTVVISGSDHEVAIASGSGGFMGNTSEPELFMSNYHIAVQEWALVDQAATGEAMMINFDDRLPTIDASLGRFMDDIFKTQLVPPTARTAQEVVRCSQRNDAGLDAALAARQYGQNRAKQDVVVSLGSRQLVRQTIQALARSGCRSGYEFKHLGGWFNAVNSNATELAMRLAAINKGWMMVQGFWYSSAPKRVKRLMFISLVSGAALSGTTAYCWTDSEARQICSSLPRKLRSMMGGTSHMHNDHVKVMTTREVYRFWSLVPFSLEALVQRLRMWQAIARSPRQHSHVLGVFFGEMKWELTSEYRCPPTLVEYGQFNSDAVIHPWARQLRRDLEALCDHPEAEYFSLVWESRSMRDLLWDEEVNGLFVSLDVRCIMHNTAYPYKFTDTNVRLPALHPLLLVVLQLVMEVEKKGRWRPQVAASSASSRTGGAQSKPADSDSRKSQKDSKGTRLARGDAGLEGAAAKPKTRRGGRRRAEAKERKLTTKDAGHKDLLLHLSMLASQLAQRSRAMWGITTRTAILEDKSPVIKATQQEGQDFAQVANQKRAEASRLKDQAKAAKDTDGAAARQFDQEADKMMEGLRGLGPPAPAAFCTMIEALANEEIGKRLKDVLVALLAEMEEAPPTYVRLCRLESCKQPDMLKVVFALDRVDLEAQVMEAFRSMGVVTTVGAAPSGYLEDEISAWIDVLKDA</sequence>
<proteinExistence type="predicted"/>
<feature type="compositionally biased region" description="Basic and acidic residues" evidence="1">
    <location>
        <begin position="1163"/>
        <end position="1173"/>
    </location>
</feature>
<feature type="signal peptide" evidence="2">
    <location>
        <begin position="1"/>
        <end position="28"/>
    </location>
</feature>
<dbReference type="EMBL" id="CAUYUJ010018332">
    <property type="protein sequence ID" value="CAK0882744.1"/>
    <property type="molecule type" value="Genomic_DNA"/>
</dbReference>
<evidence type="ECO:0000313" key="4">
    <source>
        <dbReference type="Proteomes" id="UP001189429"/>
    </source>
</evidence>
<feature type="compositionally biased region" description="Basic and acidic residues" evidence="1">
    <location>
        <begin position="1125"/>
        <end position="1138"/>
    </location>
</feature>
<name>A0ABN9WC69_9DINO</name>
<evidence type="ECO:0000256" key="2">
    <source>
        <dbReference type="SAM" id="SignalP"/>
    </source>
</evidence>
<keyword evidence="2" id="KW-0732">Signal</keyword>
<organism evidence="3 4">
    <name type="scientific">Prorocentrum cordatum</name>
    <dbReference type="NCBI Taxonomy" id="2364126"/>
    <lineage>
        <taxon>Eukaryota</taxon>
        <taxon>Sar</taxon>
        <taxon>Alveolata</taxon>
        <taxon>Dinophyceae</taxon>
        <taxon>Prorocentrales</taxon>
        <taxon>Prorocentraceae</taxon>
        <taxon>Prorocentrum</taxon>
    </lineage>
</organism>
<accession>A0ABN9WC69</accession>
<protein>
    <submittedName>
        <fullName evidence="3">Uncharacterized protein</fullName>
    </submittedName>
</protein>
<evidence type="ECO:0000256" key="1">
    <source>
        <dbReference type="SAM" id="MobiDB-lite"/>
    </source>
</evidence>
<feature type="chain" id="PRO_5047518445" evidence="2">
    <location>
        <begin position="29"/>
        <end position="1380"/>
    </location>
</feature>
<evidence type="ECO:0000313" key="3">
    <source>
        <dbReference type="EMBL" id="CAK0882744.1"/>
    </source>
</evidence>
<dbReference type="Proteomes" id="UP001189429">
    <property type="component" value="Unassembled WGS sequence"/>
</dbReference>
<keyword evidence="4" id="KW-1185">Reference proteome</keyword>
<reference evidence="3" key="1">
    <citation type="submission" date="2023-10" db="EMBL/GenBank/DDBJ databases">
        <authorList>
            <person name="Chen Y."/>
            <person name="Shah S."/>
            <person name="Dougan E. K."/>
            <person name="Thang M."/>
            <person name="Chan C."/>
        </authorList>
    </citation>
    <scope>NUCLEOTIDE SEQUENCE [LARGE SCALE GENOMIC DNA]</scope>
</reference>
<comment type="caution">
    <text evidence="3">The sequence shown here is derived from an EMBL/GenBank/DDBJ whole genome shotgun (WGS) entry which is preliminary data.</text>
</comment>
<feature type="region of interest" description="Disordered" evidence="1">
    <location>
        <begin position="1106"/>
        <end position="1173"/>
    </location>
</feature>
<gene>
    <name evidence="3" type="ORF">PCOR1329_LOCUS65168</name>
</gene>